<dbReference type="Proteomes" id="UP000183987">
    <property type="component" value="Unassembled WGS sequence"/>
</dbReference>
<gene>
    <name evidence="6" type="ORF">SAMN05444339_11186</name>
</gene>
<proteinExistence type="predicted"/>
<dbReference type="Gene3D" id="3.30.1370.120">
    <property type="match status" value="1"/>
</dbReference>
<feature type="signal peptide" evidence="4">
    <location>
        <begin position="1"/>
        <end position="21"/>
    </location>
</feature>
<reference evidence="7" key="1">
    <citation type="submission" date="2016-11" db="EMBL/GenBank/DDBJ databases">
        <authorList>
            <person name="Varghese N."/>
            <person name="Submissions S."/>
        </authorList>
    </citation>
    <scope>NUCLEOTIDE SEQUENCE [LARGE SCALE GENOMIC DNA]</scope>
    <source>
        <strain evidence="7">DSM 29326</strain>
    </source>
</reference>
<organism evidence="6 7">
    <name type="scientific">Loktanella atrilutea</name>
    <dbReference type="NCBI Taxonomy" id="366533"/>
    <lineage>
        <taxon>Bacteria</taxon>
        <taxon>Pseudomonadati</taxon>
        <taxon>Pseudomonadota</taxon>
        <taxon>Alphaproteobacteria</taxon>
        <taxon>Rhodobacterales</taxon>
        <taxon>Roseobacteraceae</taxon>
        <taxon>Loktanella</taxon>
    </lineage>
</organism>
<dbReference type="EMBL" id="FQUE01000011">
    <property type="protein sequence ID" value="SHF74637.1"/>
    <property type="molecule type" value="Genomic_DNA"/>
</dbReference>
<dbReference type="GO" id="GO:0015627">
    <property type="term" value="C:type II protein secretion system complex"/>
    <property type="evidence" value="ECO:0007669"/>
    <property type="project" value="TreeGrafter"/>
</dbReference>
<dbReference type="PANTHER" id="PTHR30332:SF24">
    <property type="entry name" value="SECRETIN GSPD-RELATED"/>
    <property type="match status" value="1"/>
</dbReference>
<dbReference type="GO" id="GO:0009306">
    <property type="term" value="P:protein secretion"/>
    <property type="evidence" value="ECO:0007669"/>
    <property type="project" value="TreeGrafter"/>
</dbReference>
<feature type="domain" description="GspD-like N0" evidence="5">
    <location>
        <begin position="28"/>
        <end position="94"/>
    </location>
</feature>
<dbReference type="InterPro" id="IPR038591">
    <property type="entry name" value="NolW-like_sf"/>
</dbReference>
<comment type="subcellular location">
    <subcellularLocation>
        <location evidence="1">Membrane</location>
    </subcellularLocation>
</comment>
<dbReference type="InterPro" id="IPR049371">
    <property type="entry name" value="GspD-like_N0"/>
</dbReference>
<dbReference type="Pfam" id="PF21305">
    <property type="entry name" value="type_II_gspD_N0"/>
    <property type="match status" value="1"/>
</dbReference>
<dbReference type="STRING" id="366533.SAMN05444339_11186"/>
<evidence type="ECO:0000256" key="3">
    <source>
        <dbReference type="ARBA" id="ARBA00023136"/>
    </source>
</evidence>
<evidence type="ECO:0000256" key="1">
    <source>
        <dbReference type="ARBA" id="ARBA00004370"/>
    </source>
</evidence>
<dbReference type="GO" id="GO:0016020">
    <property type="term" value="C:membrane"/>
    <property type="evidence" value="ECO:0007669"/>
    <property type="project" value="UniProtKB-SubCell"/>
</dbReference>
<feature type="non-terminal residue" evidence="6">
    <location>
        <position position="135"/>
    </location>
</feature>
<evidence type="ECO:0000256" key="4">
    <source>
        <dbReference type="SAM" id="SignalP"/>
    </source>
</evidence>
<keyword evidence="7" id="KW-1185">Reference proteome</keyword>
<evidence type="ECO:0000256" key="2">
    <source>
        <dbReference type="ARBA" id="ARBA00022729"/>
    </source>
</evidence>
<name>A0A1M5E5X4_LOKAT</name>
<dbReference type="AlphaFoldDB" id="A0A1M5E5X4"/>
<evidence type="ECO:0000313" key="7">
    <source>
        <dbReference type="Proteomes" id="UP000183987"/>
    </source>
</evidence>
<evidence type="ECO:0000259" key="5">
    <source>
        <dbReference type="Pfam" id="PF21305"/>
    </source>
</evidence>
<evidence type="ECO:0000313" key="6">
    <source>
        <dbReference type="EMBL" id="SHF74637.1"/>
    </source>
</evidence>
<keyword evidence="3" id="KW-0472">Membrane</keyword>
<feature type="chain" id="PRO_5012770458" description="GspD-like N0 domain-containing protein" evidence="4">
    <location>
        <begin position="22"/>
        <end position="135"/>
    </location>
</feature>
<accession>A0A1M5E5X4</accession>
<keyword evidence="2 4" id="KW-0732">Signal</keyword>
<protein>
    <recommendedName>
        <fullName evidence="5">GspD-like N0 domain-containing protein</fullName>
    </recommendedName>
</protein>
<dbReference type="PANTHER" id="PTHR30332">
    <property type="entry name" value="PROBABLE GENERAL SECRETION PATHWAY PROTEIN D"/>
    <property type="match status" value="1"/>
</dbReference>
<dbReference type="InterPro" id="IPR050810">
    <property type="entry name" value="Bact_Secretion_Sys_Channel"/>
</dbReference>
<sequence>MIRLIALIAVMLALPPAPLRAQTDTYTINLRDADIAVLAEQISDITKRTLILDPALTGNVTVVSAEALDAVGVWSLFQSILRARGFVAVQSGTVWQVVPETEQRTVSGPDDNTPVGAQDVVTEMLRLDRLPSAEA</sequence>